<comment type="caution">
    <text evidence="1">The sequence shown here is derived from an EMBL/GenBank/DDBJ whole genome shotgun (WGS) entry which is preliminary data.</text>
</comment>
<dbReference type="Proteomes" id="UP000634136">
    <property type="component" value="Unassembled WGS sequence"/>
</dbReference>
<evidence type="ECO:0000313" key="2">
    <source>
        <dbReference type="Proteomes" id="UP000634136"/>
    </source>
</evidence>
<organism evidence="1 2">
    <name type="scientific">Senna tora</name>
    <dbReference type="NCBI Taxonomy" id="362788"/>
    <lineage>
        <taxon>Eukaryota</taxon>
        <taxon>Viridiplantae</taxon>
        <taxon>Streptophyta</taxon>
        <taxon>Embryophyta</taxon>
        <taxon>Tracheophyta</taxon>
        <taxon>Spermatophyta</taxon>
        <taxon>Magnoliopsida</taxon>
        <taxon>eudicotyledons</taxon>
        <taxon>Gunneridae</taxon>
        <taxon>Pentapetalae</taxon>
        <taxon>rosids</taxon>
        <taxon>fabids</taxon>
        <taxon>Fabales</taxon>
        <taxon>Fabaceae</taxon>
        <taxon>Caesalpinioideae</taxon>
        <taxon>Cassia clade</taxon>
        <taxon>Senna</taxon>
    </lineage>
</organism>
<name>A0A835CDT6_9FABA</name>
<gene>
    <name evidence="1" type="ORF">G2W53_007056</name>
</gene>
<dbReference type="AlphaFoldDB" id="A0A835CDT6"/>
<sequence>MRGSAFEDAEVEDGGEGVPIEADLVAFLEIAAADEVLVPFPDEDVALGGGPALEEEVVHGGGVHVPNPKGGPFLGLGGPGLGRAQHRQHVPLDQVGRQQEAAQDPQIALRQRLLYLPGILVQPERRRHPSRPASSSFSFSSALVVLEPSRRPAGRGSAFRRGRRRSAVFPLLHHYIVVIHTSSHNHNIYI</sequence>
<reference evidence="1" key="1">
    <citation type="submission" date="2020-09" db="EMBL/GenBank/DDBJ databases">
        <title>Genome-Enabled Discovery of Anthraquinone Biosynthesis in Senna tora.</title>
        <authorList>
            <person name="Kang S.-H."/>
            <person name="Pandey R.P."/>
            <person name="Lee C.-M."/>
            <person name="Sim J.-S."/>
            <person name="Jeong J.-T."/>
            <person name="Choi B.-S."/>
            <person name="Jung M."/>
            <person name="Ginzburg D."/>
            <person name="Zhao K."/>
            <person name="Won S.Y."/>
            <person name="Oh T.-J."/>
            <person name="Yu Y."/>
            <person name="Kim N.-H."/>
            <person name="Lee O.R."/>
            <person name="Lee T.-H."/>
            <person name="Bashyal P."/>
            <person name="Kim T.-S."/>
            <person name="Lee W.-H."/>
            <person name="Kawkins C."/>
            <person name="Kim C.-K."/>
            <person name="Kim J.S."/>
            <person name="Ahn B.O."/>
            <person name="Rhee S.Y."/>
            <person name="Sohng J.K."/>
        </authorList>
    </citation>
    <scope>NUCLEOTIDE SEQUENCE</scope>
    <source>
        <tissue evidence="1">Leaf</tissue>
    </source>
</reference>
<proteinExistence type="predicted"/>
<accession>A0A835CDT6</accession>
<protein>
    <submittedName>
        <fullName evidence="1">B3 domain-containing protein</fullName>
    </submittedName>
</protein>
<keyword evidence="2" id="KW-1185">Reference proteome</keyword>
<evidence type="ECO:0000313" key="1">
    <source>
        <dbReference type="EMBL" id="KAF7838574.1"/>
    </source>
</evidence>
<dbReference type="EMBL" id="JAAIUW010000003">
    <property type="protein sequence ID" value="KAF7838574.1"/>
    <property type="molecule type" value="Genomic_DNA"/>
</dbReference>